<keyword evidence="5" id="KW-0679">Respiratory chain</keyword>
<feature type="transmembrane region" description="Helical" evidence="15">
    <location>
        <begin position="256"/>
        <end position="273"/>
    </location>
</feature>
<evidence type="ECO:0000313" key="19">
    <source>
        <dbReference type="EMBL" id="MFC0589239.1"/>
    </source>
</evidence>
<evidence type="ECO:0000256" key="11">
    <source>
        <dbReference type="ARBA" id="ARBA00023075"/>
    </source>
</evidence>
<evidence type="ECO:0000256" key="3">
    <source>
        <dbReference type="ARBA" id="ARBA00021096"/>
    </source>
</evidence>
<feature type="transmembrane region" description="Helical" evidence="15">
    <location>
        <begin position="139"/>
        <end position="158"/>
    </location>
</feature>
<evidence type="ECO:0000256" key="12">
    <source>
        <dbReference type="ARBA" id="ARBA00023136"/>
    </source>
</evidence>
<keyword evidence="6 14" id="KW-0812">Transmembrane</keyword>
<keyword evidence="20" id="KW-1185">Reference proteome</keyword>
<organism evidence="19 20">
    <name type="scientific">Novosphingobium aquiterrae</name>
    <dbReference type="NCBI Taxonomy" id="624388"/>
    <lineage>
        <taxon>Bacteria</taxon>
        <taxon>Pseudomonadati</taxon>
        <taxon>Pseudomonadota</taxon>
        <taxon>Alphaproteobacteria</taxon>
        <taxon>Sphingomonadales</taxon>
        <taxon>Sphingomonadaceae</taxon>
        <taxon>Novosphingobium</taxon>
    </lineage>
</organism>
<comment type="subcellular location">
    <subcellularLocation>
        <location evidence="1">Endomembrane system</location>
        <topology evidence="1">Multi-pass membrane protein</topology>
    </subcellularLocation>
    <subcellularLocation>
        <location evidence="14">Membrane</location>
        <topology evidence="14">Multi-pass membrane protein</topology>
    </subcellularLocation>
</comment>
<evidence type="ECO:0000256" key="10">
    <source>
        <dbReference type="ARBA" id="ARBA00023027"/>
    </source>
</evidence>
<feature type="transmembrane region" description="Helical" evidence="15">
    <location>
        <begin position="6"/>
        <end position="25"/>
    </location>
</feature>
<keyword evidence="4" id="KW-0813">Transport</keyword>
<feature type="transmembrane region" description="Helical" evidence="15">
    <location>
        <begin position="279"/>
        <end position="302"/>
    </location>
</feature>
<evidence type="ECO:0000256" key="7">
    <source>
        <dbReference type="ARBA" id="ARBA00022967"/>
    </source>
</evidence>
<evidence type="ECO:0000256" key="4">
    <source>
        <dbReference type="ARBA" id="ARBA00022448"/>
    </source>
</evidence>
<keyword evidence="8" id="KW-0249">Electron transport</keyword>
<evidence type="ECO:0000259" key="17">
    <source>
        <dbReference type="Pfam" id="PF00662"/>
    </source>
</evidence>
<dbReference type="InterPro" id="IPR018393">
    <property type="entry name" value="NADHpl_OxRdtase_5_subgr"/>
</dbReference>
<evidence type="ECO:0000256" key="6">
    <source>
        <dbReference type="ARBA" id="ARBA00022692"/>
    </source>
</evidence>
<evidence type="ECO:0000259" key="18">
    <source>
        <dbReference type="Pfam" id="PF06455"/>
    </source>
</evidence>
<evidence type="ECO:0000256" key="15">
    <source>
        <dbReference type="SAM" id="Phobius"/>
    </source>
</evidence>
<evidence type="ECO:0000313" key="20">
    <source>
        <dbReference type="Proteomes" id="UP001589943"/>
    </source>
</evidence>
<feature type="transmembrane region" description="Helical" evidence="15">
    <location>
        <begin position="499"/>
        <end position="521"/>
    </location>
</feature>
<proteinExistence type="predicted"/>
<evidence type="ECO:0000256" key="1">
    <source>
        <dbReference type="ARBA" id="ARBA00004127"/>
    </source>
</evidence>
<dbReference type="InterPro" id="IPR010934">
    <property type="entry name" value="NADH_DH_su5_C"/>
</dbReference>
<accession>A0ABV6PI30</accession>
<keyword evidence="10" id="KW-0520">NAD</keyword>
<feature type="transmembrane region" description="Helical" evidence="15">
    <location>
        <begin position="381"/>
        <end position="407"/>
    </location>
</feature>
<dbReference type="InterPro" id="IPR001516">
    <property type="entry name" value="Proton_antipo_N"/>
</dbReference>
<dbReference type="Pfam" id="PF00662">
    <property type="entry name" value="Proton_antipo_N"/>
    <property type="match status" value="1"/>
</dbReference>
<feature type="transmembrane region" description="Helical" evidence="15">
    <location>
        <begin position="427"/>
        <end position="447"/>
    </location>
</feature>
<comment type="catalytic activity">
    <reaction evidence="13">
        <text>a ubiquinone + NADH + 5 H(+)(in) = a ubiquinol + NAD(+) + 4 H(+)(out)</text>
        <dbReference type="Rhea" id="RHEA:29091"/>
        <dbReference type="Rhea" id="RHEA-COMP:9565"/>
        <dbReference type="Rhea" id="RHEA-COMP:9566"/>
        <dbReference type="ChEBI" id="CHEBI:15378"/>
        <dbReference type="ChEBI" id="CHEBI:16389"/>
        <dbReference type="ChEBI" id="CHEBI:17976"/>
        <dbReference type="ChEBI" id="CHEBI:57540"/>
        <dbReference type="ChEBI" id="CHEBI:57945"/>
        <dbReference type="EC" id="7.1.1.2"/>
    </reaction>
</comment>
<dbReference type="Gene3D" id="1.20.5.2700">
    <property type="match status" value="1"/>
</dbReference>
<keyword evidence="11" id="KW-0830">Ubiquinone</keyword>
<feature type="transmembrane region" description="Helical" evidence="15">
    <location>
        <begin position="77"/>
        <end position="104"/>
    </location>
</feature>
<dbReference type="EC" id="7.1.1.2" evidence="2"/>
<feature type="domain" description="NADH:quinone oxidoreductase/Mrp antiporter transmembrane" evidence="16">
    <location>
        <begin position="133"/>
        <end position="421"/>
    </location>
</feature>
<feature type="domain" description="NADH-Ubiquinone oxidoreductase (complex I) chain 5 N-terminal" evidence="17">
    <location>
        <begin position="67"/>
        <end position="117"/>
    </location>
</feature>
<evidence type="ECO:0000256" key="9">
    <source>
        <dbReference type="ARBA" id="ARBA00022989"/>
    </source>
</evidence>
<dbReference type="PANTHER" id="PTHR42829:SF2">
    <property type="entry name" value="NADH-UBIQUINONE OXIDOREDUCTASE CHAIN 5"/>
    <property type="match status" value="1"/>
</dbReference>
<feature type="transmembrane region" description="Helical" evidence="15">
    <location>
        <begin position="651"/>
        <end position="671"/>
    </location>
</feature>
<reference evidence="19 20" key="1">
    <citation type="submission" date="2024-09" db="EMBL/GenBank/DDBJ databases">
        <authorList>
            <person name="Sun Q."/>
            <person name="Mori K."/>
        </authorList>
    </citation>
    <scope>NUCLEOTIDE SEQUENCE [LARGE SCALE GENOMIC DNA]</scope>
    <source>
        <strain evidence="19 20">NCAIM B.02537</strain>
    </source>
</reference>
<dbReference type="NCBIfam" id="NF005141">
    <property type="entry name" value="PRK06590.1"/>
    <property type="match status" value="1"/>
</dbReference>
<comment type="caution">
    <text evidence="19">The sequence shown here is derived from an EMBL/GenBank/DDBJ whole genome shotgun (WGS) entry which is preliminary data.</text>
</comment>
<dbReference type="PRINTS" id="PR01435">
    <property type="entry name" value="NPOXDRDTASE5"/>
</dbReference>
<evidence type="ECO:0000256" key="13">
    <source>
        <dbReference type="ARBA" id="ARBA00049551"/>
    </source>
</evidence>
<name>A0ABV6PI30_9SPHN</name>
<protein>
    <recommendedName>
        <fullName evidence="3">NADH-ubiquinone oxidoreductase chain 5</fullName>
        <ecNumber evidence="2">7.1.1.2</ecNumber>
    </recommendedName>
</protein>
<feature type="transmembrane region" description="Helical" evidence="15">
    <location>
        <begin position="37"/>
        <end position="57"/>
    </location>
</feature>
<dbReference type="Pfam" id="PF00361">
    <property type="entry name" value="Proton_antipo_M"/>
    <property type="match status" value="1"/>
</dbReference>
<feature type="transmembrane region" description="Helical" evidence="15">
    <location>
        <begin position="217"/>
        <end position="235"/>
    </location>
</feature>
<keyword evidence="12 15" id="KW-0472">Membrane</keyword>
<feature type="transmembrane region" description="Helical" evidence="15">
    <location>
        <begin position="179"/>
        <end position="197"/>
    </location>
</feature>
<dbReference type="Pfam" id="PF06455">
    <property type="entry name" value="NADH5_C"/>
    <property type="match status" value="1"/>
</dbReference>
<dbReference type="RefSeq" id="WP_379480734.1">
    <property type="nucleotide sequence ID" value="NZ_JBHLTL010000004.1"/>
</dbReference>
<evidence type="ECO:0000256" key="14">
    <source>
        <dbReference type="RuleBase" id="RU000320"/>
    </source>
</evidence>
<feature type="domain" description="NADH dehydrogenase subunit 5 C-terminal" evidence="18">
    <location>
        <begin position="543"/>
        <end position="665"/>
    </location>
</feature>
<dbReference type="EMBL" id="JBHLTL010000004">
    <property type="protein sequence ID" value="MFC0589239.1"/>
    <property type="molecule type" value="Genomic_DNA"/>
</dbReference>
<dbReference type="PANTHER" id="PTHR42829">
    <property type="entry name" value="NADH-UBIQUINONE OXIDOREDUCTASE CHAIN 5"/>
    <property type="match status" value="1"/>
</dbReference>
<feature type="transmembrane region" description="Helical" evidence="15">
    <location>
        <begin position="340"/>
        <end position="360"/>
    </location>
</feature>
<dbReference type="InterPro" id="IPR001750">
    <property type="entry name" value="ND/Mrp_TM"/>
</dbReference>
<dbReference type="NCBIfam" id="TIGR01974">
    <property type="entry name" value="NDH_I_L"/>
    <property type="match status" value="1"/>
</dbReference>
<feature type="transmembrane region" description="Helical" evidence="15">
    <location>
        <begin position="116"/>
        <end position="133"/>
    </location>
</feature>
<gene>
    <name evidence="19" type="primary">nuoL</name>
    <name evidence="19" type="ORF">ACFFF7_07425</name>
</gene>
<dbReference type="PRINTS" id="PR01434">
    <property type="entry name" value="NADHDHGNASE5"/>
</dbReference>
<evidence type="ECO:0000259" key="16">
    <source>
        <dbReference type="Pfam" id="PF00361"/>
    </source>
</evidence>
<sequence>MDPILFIVFLPLLAAIVAGLGNRALGNVAAKSVTTGALFIACALSWPIFLGFLGGHAEPHVVPVLHWVQSGALTFDWALRVDTLTAVMLVVVTSVSALVHLYSWGYMAEDPDQPRFFAYLSLFTFAMLMLVTADNLVQMFFGWEGVGLASYLLIGFWFRKPSASAAAIKAFVVNRVGDLGFMLGIFGTFLVFNTVSIPEILVRAPGMAGSTIHFLGMQWDTMTILCVLLFIGAMGKSAQLGLHTWLPDAMEGPTPVSALIHAATMVTAGVFMVCRLSPMFAASPAAMAVVTCVGAATLFFAATIGTTQWDIKRVIAYSTCSQLGYMFVAAGVGAPGAAMFHLFTHAFFKALLFLGAGSVIHAMHHEQDMRFYGGLRKQIPWTFWAMMAGTLAITGVGIVDVFGFAGFYSKDSILEAAYASASESGRFGFYMGIFAALLTSFYSWRLVFLTFYGKPRWAGSEHIQHAVHGDHHGHDSHAHGHHDDGTAGYHPHESPLNMLVPLVLLSTGAVLAGFAFHHAFISEGAGHFWKGSVAFSEELIHHMHGVPTWVKWAPFVVMLAGFLTAYQFYIRRPELPAQVATQLGGLYRFVYNKWYFDELYDRIFVKPAFWLGQKFWKWGDIGVIDRFGPNGAAWAVAQGSRFAQRFQSGYLYTYALVMLLGLTAAISWVMVH</sequence>
<evidence type="ECO:0000256" key="8">
    <source>
        <dbReference type="ARBA" id="ARBA00022982"/>
    </source>
</evidence>
<evidence type="ECO:0000256" key="5">
    <source>
        <dbReference type="ARBA" id="ARBA00022660"/>
    </source>
</evidence>
<dbReference type="InterPro" id="IPR003945">
    <property type="entry name" value="NU5C-like"/>
</dbReference>
<dbReference type="Proteomes" id="UP001589943">
    <property type="component" value="Unassembled WGS sequence"/>
</dbReference>
<feature type="transmembrane region" description="Helical" evidence="15">
    <location>
        <begin position="314"/>
        <end position="334"/>
    </location>
</feature>
<evidence type="ECO:0000256" key="2">
    <source>
        <dbReference type="ARBA" id="ARBA00012944"/>
    </source>
</evidence>
<keyword evidence="7" id="KW-1278">Translocase</keyword>
<keyword evidence="9 15" id="KW-1133">Transmembrane helix</keyword>
<feature type="transmembrane region" description="Helical" evidence="15">
    <location>
        <begin position="552"/>
        <end position="570"/>
    </location>
</feature>